<sequence length="303" mass="36596">MSTRPRPVTATVTKPKWMEPHVTPRRSRSMESNGSTASLTSVLDHDSYISPDISDEEWHNDELQEKSFEKERTPKKIENESREGRMERRNVRPKSCPMGESNRRKESRKLKERRSSPSPKARLSDFDASEFTDDHIENLSPWEQWLIKKTREERVKRKEVRNQKKQQKVEKQIKLQEKVHQQQKAEVKRQEWLEKKTFEEKLRKRLEKQRSRTEKEIKDEQKRSVELKAERKYNEWLDKKEEEDLEKKRQEKTKKREEELARKCQEIKAKQKFEEWLREAKNRPKPVQNSFGYTSGKMTGMCT</sequence>
<dbReference type="Pfam" id="PF13904">
    <property type="entry name" value="CCDC34"/>
    <property type="match status" value="1"/>
</dbReference>
<feature type="region of interest" description="Disordered" evidence="1">
    <location>
        <begin position="1"/>
        <end position="126"/>
    </location>
</feature>
<feature type="compositionally biased region" description="Polar residues" evidence="1">
    <location>
        <begin position="30"/>
        <end position="41"/>
    </location>
</feature>
<dbReference type="Proteomes" id="UP001186944">
    <property type="component" value="Unassembled WGS sequence"/>
</dbReference>
<accession>A0AA89CDW2</accession>
<protein>
    <recommendedName>
        <fullName evidence="2">Coiled-coil domain-containing protein</fullName>
    </recommendedName>
</protein>
<feature type="compositionally biased region" description="Polar residues" evidence="1">
    <location>
        <begin position="287"/>
        <end position="303"/>
    </location>
</feature>
<feature type="region of interest" description="Disordered" evidence="1">
    <location>
        <begin position="241"/>
        <end position="260"/>
    </location>
</feature>
<organism evidence="3 4">
    <name type="scientific">Pinctada imbricata</name>
    <name type="common">Atlantic pearl-oyster</name>
    <name type="synonym">Pinctada martensii</name>
    <dbReference type="NCBI Taxonomy" id="66713"/>
    <lineage>
        <taxon>Eukaryota</taxon>
        <taxon>Metazoa</taxon>
        <taxon>Spiralia</taxon>
        <taxon>Lophotrochozoa</taxon>
        <taxon>Mollusca</taxon>
        <taxon>Bivalvia</taxon>
        <taxon>Autobranchia</taxon>
        <taxon>Pteriomorphia</taxon>
        <taxon>Pterioida</taxon>
        <taxon>Pterioidea</taxon>
        <taxon>Pteriidae</taxon>
        <taxon>Pinctada</taxon>
    </lineage>
</organism>
<name>A0AA89CDW2_PINIB</name>
<evidence type="ECO:0000313" key="3">
    <source>
        <dbReference type="EMBL" id="KAK3108506.1"/>
    </source>
</evidence>
<feature type="domain" description="Coiled-coil" evidence="2">
    <location>
        <begin position="139"/>
        <end position="298"/>
    </location>
</feature>
<dbReference type="PANTHER" id="PTHR23247">
    <property type="entry name" value="NY-REN-41 ANTIGEN L15 -RELATED"/>
    <property type="match status" value="1"/>
</dbReference>
<evidence type="ECO:0000256" key="1">
    <source>
        <dbReference type="SAM" id="MobiDB-lite"/>
    </source>
</evidence>
<dbReference type="EMBL" id="VSWD01000001">
    <property type="protein sequence ID" value="KAK3108506.1"/>
    <property type="molecule type" value="Genomic_DNA"/>
</dbReference>
<dbReference type="InterPro" id="IPR025259">
    <property type="entry name" value="CCDC34/181"/>
</dbReference>
<reference evidence="3" key="1">
    <citation type="submission" date="2019-08" db="EMBL/GenBank/DDBJ databases">
        <title>The improved chromosome-level genome for the pearl oyster Pinctada fucata martensii using PacBio sequencing and Hi-C.</title>
        <authorList>
            <person name="Zheng Z."/>
        </authorList>
    </citation>
    <scope>NUCLEOTIDE SEQUENCE</scope>
    <source>
        <strain evidence="3">ZZ-2019</strain>
        <tissue evidence="3">Adductor muscle</tissue>
    </source>
</reference>
<evidence type="ECO:0000259" key="2">
    <source>
        <dbReference type="Pfam" id="PF13904"/>
    </source>
</evidence>
<dbReference type="PANTHER" id="PTHR23247:SF2">
    <property type="entry name" value="COILED-COIL DOMAIN-CONTAINING PROTEIN 34"/>
    <property type="match status" value="1"/>
</dbReference>
<dbReference type="InterPro" id="IPR045323">
    <property type="entry name" value="CCDC34"/>
</dbReference>
<feature type="compositionally biased region" description="Basic and acidic residues" evidence="1">
    <location>
        <begin position="56"/>
        <end position="90"/>
    </location>
</feature>
<evidence type="ECO:0000313" key="4">
    <source>
        <dbReference type="Proteomes" id="UP001186944"/>
    </source>
</evidence>
<gene>
    <name evidence="3" type="ORF">FSP39_009444</name>
</gene>
<dbReference type="AlphaFoldDB" id="A0AA89CDW2"/>
<comment type="caution">
    <text evidence="3">The sequence shown here is derived from an EMBL/GenBank/DDBJ whole genome shotgun (WGS) entry which is preliminary data.</text>
</comment>
<feature type="region of interest" description="Disordered" evidence="1">
    <location>
        <begin position="156"/>
        <end position="177"/>
    </location>
</feature>
<proteinExistence type="predicted"/>
<feature type="region of interest" description="Disordered" evidence="1">
    <location>
        <begin position="279"/>
        <end position="303"/>
    </location>
</feature>
<keyword evidence="4" id="KW-1185">Reference proteome</keyword>